<feature type="compositionally biased region" description="Basic residues" evidence="1">
    <location>
        <begin position="112"/>
        <end position="127"/>
    </location>
</feature>
<dbReference type="EMBL" id="FNAG01000002">
    <property type="protein sequence ID" value="SDD37690.1"/>
    <property type="molecule type" value="Genomic_DNA"/>
</dbReference>
<proteinExistence type="predicted"/>
<protein>
    <submittedName>
        <fullName evidence="2">Uncharacterized protein</fullName>
    </submittedName>
</protein>
<feature type="region of interest" description="Disordered" evidence="1">
    <location>
        <begin position="104"/>
        <end position="143"/>
    </location>
</feature>
<evidence type="ECO:0000313" key="3">
    <source>
        <dbReference type="Proteomes" id="UP000199603"/>
    </source>
</evidence>
<reference evidence="2 3" key="1">
    <citation type="submission" date="2016-10" db="EMBL/GenBank/DDBJ databases">
        <authorList>
            <person name="de Groot N.N."/>
        </authorList>
    </citation>
    <scope>NUCLEOTIDE SEQUENCE [LARGE SCALE GENOMIC DNA]</scope>
    <source>
        <strain evidence="2 3">DSM 16957</strain>
    </source>
</reference>
<accession>A0A1G6U8H8</accession>
<gene>
    <name evidence="2" type="ORF">SAMN04488509_102220</name>
</gene>
<feature type="compositionally biased region" description="Basic and acidic residues" evidence="1">
    <location>
        <begin position="213"/>
        <end position="228"/>
    </location>
</feature>
<evidence type="ECO:0000256" key="1">
    <source>
        <dbReference type="SAM" id="MobiDB-lite"/>
    </source>
</evidence>
<name>A0A1G6U8H8_9GAMM</name>
<keyword evidence="3" id="KW-1185">Reference proteome</keyword>
<dbReference type="AlphaFoldDB" id="A0A1G6U8H8"/>
<sequence length="243" mass="26761">MRAWVCDWGRFSGWRRQRSVRRSMTGQRSVTPLASALHGASRSAHRPGGAGMPCCPAGLRRPPTALTLRLLPRLRSGGCRGAVHRAARDGRVRAGVAAGSGPWTALPLCSRTQRRRRDGRSRSRSRTQCRPWGRGAARRQQTQSGLAGFAFEHADLLRVRVATGGTSRWTQLKPPAGAGADAIWRFAGRTPDGRMRRAHRSISSSRHNAKARPRTEARLRRPTVDRATTRPADASARTACWPR</sequence>
<organism evidence="2 3">
    <name type="scientific">Aquimonas voraii</name>
    <dbReference type="NCBI Taxonomy" id="265719"/>
    <lineage>
        <taxon>Bacteria</taxon>
        <taxon>Pseudomonadati</taxon>
        <taxon>Pseudomonadota</taxon>
        <taxon>Gammaproteobacteria</taxon>
        <taxon>Lysobacterales</taxon>
        <taxon>Lysobacteraceae</taxon>
        <taxon>Aquimonas</taxon>
    </lineage>
</organism>
<evidence type="ECO:0000313" key="2">
    <source>
        <dbReference type="EMBL" id="SDD37690.1"/>
    </source>
</evidence>
<feature type="region of interest" description="Disordered" evidence="1">
    <location>
        <begin position="192"/>
        <end position="243"/>
    </location>
</feature>
<dbReference type="Proteomes" id="UP000199603">
    <property type="component" value="Unassembled WGS sequence"/>
</dbReference>